<dbReference type="AlphaFoldDB" id="A0A1G7HGW1"/>
<evidence type="ECO:0000256" key="1">
    <source>
        <dbReference type="SAM" id="MobiDB-lite"/>
    </source>
</evidence>
<proteinExistence type="predicted"/>
<dbReference type="RefSeq" id="WP_092787987.1">
    <property type="nucleotide sequence ID" value="NZ_FNAP01000021.1"/>
</dbReference>
<protein>
    <submittedName>
        <fullName evidence="2">Uncharacterized protein</fullName>
    </submittedName>
</protein>
<feature type="compositionally biased region" description="Polar residues" evidence="1">
    <location>
        <begin position="14"/>
        <end position="24"/>
    </location>
</feature>
<evidence type="ECO:0000313" key="3">
    <source>
        <dbReference type="Proteomes" id="UP000199412"/>
    </source>
</evidence>
<dbReference type="EMBL" id="FNAP01000021">
    <property type="protein sequence ID" value="SDE99655.1"/>
    <property type="molecule type" value="Genomic_DNA"/>
</dbReference>
<reference evidence="2 3" key="1">
    <citation type="submission" date="2016-10" db="EMBL/GenBank/DDBJ databases">
        <authorList>
            <person name="de Groot N.N."/>
        </authorList>
    </citation>
    <scope>NUCLEOTIDE SEQUENCE [LARGE SCALE GENOMIC DNA]</scope>
    <source>
        <strain evidence="2 3">ATCC 700224</strain>
    </source>
</reference>
<sequence>MTTNTTTNPDTQTSGGNARRNSNPPDFIAKQRIGYGKGATWERIGVAWQTDSGAIFLRIHGTQILSGGISLFREKEGDAAGA</sequence>
<keyword evidence="3" id="KW-1185">Reference proteome</keyword>
<name>A0A1G7HGW1_9PROT</name>
<feature type="region of interest" description="Disordered" evidence="1">
    <location>
        <begin position="1"/>
        <end position="25"/>
    </location>
</feature>
<dbReference type="Proteomes" id="UP000199412">
    <property type="component" value="Unassembled WGS sequence"/>
</dbReference>
<accession>A0A1G7HGW1</accession>
<organism evidence="2 3">
    <name type="scientific">Rhodospira trueperi</name>
    <dbReference type="NCBI Taxonomy" id="69960"/>
    <lineage>
        <taxon>Bacteria</taxon>
        <taxon>Pseudomonadati</taxon>
        <taxon>Pseudomonadota</taxon>
        <taxon>Alphaproteobacteria</taxon>
        <taxon>Rhodospirillales</taxon>
        <taxon>Rhodospirillaceae</taxon>
        <taxon>Rhodospira</taxon>
    </lineage>
</organism>
<gene>
    <name evidence="2" type="ORF">SAMN05421720_12110</name>
</gene>
<feature type="compositionally biased region" description="Low complexity" evidence="1">
    <location>
        <begin position="1"/>
        <end position="13"/>
    </location>
</feature>
<dbReference type="OrthoDB" id="8481790at2"/>
<evidence type="ECO:0000313" key="2">
    <source>
        <dbReference type="EMBL" id="SDE99655.1"/>
    </source>
</evidence>